<dbReference type="EMBL" id="SRLO01005176">
    <property type="protein sequence ID" value="TNN29816.1"/>
    <property type="molecule type" value="Genomic_DNA"/>
</dbReference>
<keyword evidence="2" id="KW-1185">Reference proteome</keyword>
<comment type="caution">
    <text evidence="1">The sequence shown here is derived from an EMBL/GenBank/DDBJ whole genome shotgun (WGS) entry which is preliminary data.</text>
</comment>
<dbReference type="Proteomes" id="UP000314294">
    <property type="component" value="Unassembled WGS sequence"/>
</dbReference>
<accession>A0A4Z2ELP2</accession>
<protein>
    <submittedName>
        <fullName evidence="1">Uncharacterized protein</fullName>
    </submittedName>
</protein>
<reference evidence="1 2" key="1">
    <citation type="submission" date="2019-03" db="EMBL/GenBank/DDBJ databases">
        <title>First draft genome of Liparis tanakae, snailfish: a comprehensive survey of snailfish specific genes.</title>
        <authorList>
            <person name="Kim W."/>
            <person name="Song I."/>
            <person name="Jeong J.-H."/>
            <person name="Kim D."/>
            <person name="Kim S."/>
            <person name="Ryu S."/>
            <person name="Song J.Y."/>
            <person name="Lee S.K."/>
        </authorList>
    </citation>
    <scope>NUCLEOTIDE SEQUENCE [LARGE SCALE GENOMIC DNA]</scope>
    <source>
        <tissue evidence="1">Muscle</tissue>
    </source>
</reference>
<evidence type="ECO:0000313" key="2">
    <source>
        <dbReference type="Proteomes" id="UP000314294"/>
    </source>
</evidence>
<name>A0A4Z2ELP2_9TELE</name>
<evidence type="ECO:0000313" key="1">
    <source>
        <dbReference type="EMBL" id="TNN29816.1"/>
    </source>
</evidence>
<dbReference type="AlphaFoldDB" id="A0A4Z2ELP2"/>
<proteinExistence type="predicted"/>
<organism evidence="1 2">
    <name type="scientific">Liparis tanakae</name>
    <name type="common">Tanaka's snailfish</name>
    <dbReference type="NCBI Taxonomy" id="230148"/>
    <lineage>
        <taxon>Eukaryota</taxon>
        <taxon>Metazoa</taxon>
        <taxon>Chordata</taxon>
        <taxon>Craniata</taxon>
        <taxon>Vertebrata</taxon>
        <taxon>Euteleostomi</taxon>
        <taxon>Actinopterygii</taxon>
        <taxon>Neopterygii</taxon>
        <taxon>Teleostei</taxon>
        <taxon>Neoteleostei</taxon>
        <taxon>Acanthomorphata</taxon>
        <taxon>Eupercaria</taxon>
        <taxon>Perciformes</taxon>
        <taxon>Cottioidei</taxon>
        <taxon>Cottales</taxon>
        <taxon>Liparidae</taxon>
        <taxon>Liparis</taxon>
    </lineage>
</organism>
<gene>
    <name evidence="1" type="ORF">EYF80_060036</name>
</gene>
<sequence length="82" mass="9072">MQGDVVPTRIGASFPCHPVMHARNQEAASCAPCSESLGWRPLGSEDWYAALTSPVDWEDLILTCLHGAWWEAEEACREGNTR</sequence>